<evidence type="ECO:0000256" key="5">
    <source>
        <dbReference type="ARBA" id="ARBA00022519"/>
    </source>
</evidence>
<keyword evidence="11" id="KW-0460">Magnesium</keyword>
<dbReference type="InterPro" id="IPR044878">
    <property type="entry name" value="UbiA_sf"/>
</dbReference>
<evidence type="ECO:0000256" key="10">
    <source>
        <dbReference type="ARBA" id="ARBA00023136"/>
    </source>
</evidence>
<feature type="transmembrane region" description="Helical" evidence="11">
    <location>
        <begin position="50"/>
        <end position="74"/>
    </location>
</feature>
<keyword evidence="6 11" id="KW-0808">Transferase</keyword>
<comment type="cofactor">
    <cofactor evidence="1 11">
        <name>Mg(2+)</name>
        <dbReference type="ChEBI" id="CHEBI:18420"/>
    </cofactor>
</comment>
<gene>
    <name evidence="11 13" type="primary">ubiA</name>
    <name evidence="13" type="ORF">ACFP73_03370</name>
</gene>
<comment type="caution">
    <text evidence="13">The sequence shown here is derived from an EMBL/GenBank/DDBJ whole genome shotgun (WGS) entry which is preliminary data.</text>
</comment>
<dbReference type="Proteomes" id="UP001596215">
    <property type="component" value="Unassembled WGS sequence"/>
</dbReference>
<dbReference type="InterPro" id="IPR039653">
    <property type="entry name" value="Prenyltransferase"/>
</dbReference>
<comment type="catalytic activity">
    <reaction evidence="11">
        <text>all-trans-octaprenyl diphosphate + 4-hydroxybenzoate = 4-hydroxy-3-(all-trans-octaprenyl)benzoate + diphosphate</text>
        <dbReference type="Rhea" id="RHEA:27782"/>
        <dbReference type="ChEBI" id="CHEBI:1617"/>
        <dbReference type="ChEBI" id="CHEBI:17879"/>
        <dbReference type="ChEBI" id="CHEBI:33019"/>
        <dbReference type="ChEBI" id="CHEBI:57711"/>
        <dbReference type="EC" id="2.5.1.39"/>
    </reaction>
</comment>
<keyword evidence="14" id="KW-1185">Reference proteome</keyword>
<feature type="transmembrane region" description="Helical" evidence="11">
    <location>
        <begin position="278"/>
        <end position="295"/>
    </location>
</feature>
<feature type="transmembrane region" description="Helical" evidence="11">
    <location>
        <begin position="171"/>
        <end position="194"/>
    </location>
</feature>
<evidence type="ECO:0000313" key="14">
    <source>
        <dbReference type="Proteomes" id="UP001596215"/>
    </source>
</evidence>
<evidence type="ECO:0000256" key="2">
    <source>
        <dbReference type="ARBA" id="ARBA00004141"/>
    </source>
</evidence>
<feature type="transmembrane region" description="Helical" evidence="11">
    <location>
        <begin position="27"/>
        <end position="44"/>
    </location>
</feature>
<comment type="subcellular location">
    <subcellularLocation>
        <location evidence="11">Cell inner membrane</location>
        <topology evidence="11">Multi-pass membrane protein</topology>
    </subcellularLocation>
    <subcellularLocation>
        <location evidence="2">Membrane</location>
        <topology evidence="2">Multi-pass membrane protein</topology>
    </subcellularLocation>
</comment>
<comment type="pathway">
    <text evidence="11">Cofactor biosynthesis; ubiquinone biosynthesis.</text>
</comment>
<dbReference type="Gene3D" id="1.20.120.1780">
    <property type="entry name" value="UbiA prenyltransferase"/>
    <property type="match status" value="1"/>
</dbReference>
<evidence type="ECO:0000256" key="8">
    <source>
        <dbReference type="ARBA" id="ARBA00022692"/>
    </source>
</evidence>
<dbReference type="NCBIfam" id="TIGR01474">
    <property type="entry name" value="ubiA_proteo"/>
    <property type="match status" value="1"/>
</dbReference>
<protein>
    <recommendedName>
        <fullName evidence="11 12">4-hydroxybenzoate octaprenyltransferase</fullName>
        <ecNumber evidence="11 12">2.5.1.39</ecNumber>
    </recommendedName>
    <alternativeName>
        <fullName evidence="11">4-HB polyprenyltransferase</fullName>
    </alternativeName>
</protein>
<dbReference type="InterPro" id="IPR000537">
    <property type="entry name" value="UbiA_prenyltransferase"/>
</dbReference>
<evidence type="ECO:0000256" key="3">
    <source>
        <dbReference type="ARBA" id="ARBA00005985"/>
    </source>
</evidence>
<evidence type="ECO:0000313" key="13">
    <source>
        <dbReference type="EMBL" id="MFC6361143.1"/>
    </source>
</evidence>
<dbReference type="Gene3D" id="1.10.357.140">
    <property type="entry name" value="UbiA prenyltransferase"/>
    <property type="match status" value="1"/>
</dbReference>
<evidence type="ECO:0000256" key="4">
    <source>
        <dbReference type="ARBA" id="ARBA00022475"/>
    </source>
</evidence>
<dbReference type="PANTHER" id="PTHR11048:SF28">
    <property type="entry name" value="4-HYDROXYBENZOATE POLYPRENYLTRANSFERASE, MITOCHONDRIAL"/>
    <property type="match status" value="1"/>
</dbReference>
<evidence type="ECO:0000256" key="7">
    <source>
        <dbReference type="ARBA" id="ARBA00022688"/>
    </source>
</evidence>
<dbReference type="EMBL" id="JBHSUC010000002">
    <property type="protein sequence ID" value="MFC6361143.1"/>
    <property type="molecule type" value="Genomic_DNA"/>
</dbReference>
<organism evidence="13 14">
    <name type="scientific">Tatumella punctata</name>
    <dbReference type="NCBI Taxonomy" id="399969"/>
    <lineage>
        <taxon>Bacteria</taxon>
        <taxon>Pseudomonadati</taxon>
        <taxon>Pseudomonadota</taxon>
        <taxon>Gammaproteobacteria</taxon>
        <taxon>Enterobacterales</taxon>
        <taxon>Erwiniaceae</taxon>
        <taxon>Tatumella</taxon>
    </lineage>
</organism>
<dbReference type="RefSeq" id="WP_249213041.1">
    <property type="nucleotide sequence ID" value="NZ_BAAAFW010000050.1"/>
</dbReference>
<evidence type="ECO:0000256" key="11">
    <source>
        <dbReference type="HAMAP-Rule" id="MF_01635"/>
    </source>
</evidence>
<comment type="function">
    <text evidence="11">Catalyzes the prenylation of para-hydroxybenzoate (PHB) with an all-trans polyprenyl group. Mediates the second step in the final reaction sequence of ubiquinone-8 (UQ-8) biosynthesis, which is the condensation of the polyisoprenoid side chain with PHB, generating the first membrane-bound Q intermediate 3-octaprenyl-4-hydroxybenzoate.</text>
</comment>
<comment type="similarity">
    <text evidence="3 11">Belongs to the UbiA prenyltransferase family.</text>
</comment>
<dbReference type="Pfam" id="PF01040">
    <property type="entry name" value="UbiA"/>
    <property type="match status" value="1"/>
</dbReference>
<keyword evidence="8 11" id="KW-0812">Transmembrane</keyword>
<evidence type="ECO:0000256" key="1">
    <source>
        <dbReference type="ARBA" id="ARBA00001946"/>
    </source>
</evidence>
<dbReference type="PANTHER" id="PTHR11048">
    <property type="entry name" value="PRENYLTRANSFERASES"/>
    <property type="match status" value="1"/>
</dbReference>
<feature type="transmembrane region" description="Helical" evidence="11">
    <location>
        <begin position="95"/>
        <end position="116"/>
    </location>
</feature>
<feature type="transmembrane region" description="Helical" evidence="11">
    <location>
        <begin position="215"/>
        <end position="235"/>
    </location>
</feature>
<dbReference type="EC" id="2.5.1.39" evidence="11 12"/>
<keyword evidence="9 11" id="KW-1133">Transmembrane helix</keyword>
<sequence length="298" mass="33007">MTETVHDSVKISKFRAYMRLMRIDKPIGTLLLLWPTLWALWLAGQTLPPFSVLVVFVLGVIVMRAAGCVINDYADRNVDGHVKRTRLRPLPAGQVTENEAKGLFLTLVVVAFLLVLTMGTRTVLLSVGGLVLASAYPFMKRYTHLPQVVLGAAFGWAIPMAWMAVSGELSLACWLIFLANVCWTVAYDTFYAMVDRDDDLKIGVKSTAVLFGRHDKLIIGLLQITTLVLLAVSGQLLSLNGWYYLSLVIAAGFFIYQQRLVAGRNRDACFQAFLNNNYVGLVIFGGIVLSTLPFINLM</sequence>
<dbReference type="HAMAP" id="MF_01635">
    <property type="entry name" value="UbiA"/>
    <property type="match status" value="1"/>
</dbReference>
<dbReference type="CDD" id="cd13959">
    <property type="entry name" value="PT_UbiA_COQ2"/>
    <property type="match status" value="1"/>
</dbReference>
<reference evidence="14" key="1">
    <citation type="journal article" date="2019" name="Int. J. Syst. Evol. Microbiol.">
        <title>The Global Catalogue of Microorganisms (GCM) 10K type strain sequencing project: providing services to taxonomists for standard genome sequencing and annotation.</title>
        <authorList>
            <consortium name="The Broad Institute Genomics Platform"/>
            <consortium name="The Broad Institute Genome Sequencing Center for Infectious Disease"/>
            <person name="Wu L."/>
            <person name="Ma J."/>
        </authorList>
    </citation>
    <scope>NUCLEOTIDE SEQUENCE [LARGE SCALE GENOMIC DNA]</scope>
    <source>
        <strain evidence="14">CGMCC 4.1530</strain>
    </source>
</reference>
<proteinExistence type="inferred from homology"/>
<dbReference type="InterPro" id="IPR006370">
    <property type="entry name" value="HB_polyprenyltransferase-like"/>
</dbReference>
<keyword evidence="7 11" id="KW-0831">Ubiquinone biosynthesis</keyword>
<accession>A0ABW1VMZ3</accession>
<dbReference type="GO" id="GO:0008412">
    <property type="term" value="F:4-hydroxybenzoate polyprenyltransferase activity"/>
    <property type="evidence" value="ECO:0007669"/>
    <property type="project" value="UniProtKB-EC"/>
</dbReference>
<evidence type="ECO:0000256" key="12">
    <source>
        <dbReference type="NCBIfam" id="TIGR01474"/>
    </source>
</evidence>
<feature type="transmembrane region" description="Helical" evidence="11">
    <location>
        <begin position="148"/>
        <end position="165"/>
    </location>
</feature>
<evidence type="ECO:0000256" key="6">
    <source>
        <dbReference type="ARBA" id="ARBA00022679"/>
    </source>
</evidence>
<keyword evidence="4 11" id="KW-1003">Cell membrane</keyword>
<evidence type="ECO:0000256" key="9">
    <source>
        <dbReference type="ARBA" id="ARBA00022989"/>
    </source>
</evidence>
<name>A0ABW1VMZ3_9GAMM</name>
<feature type="transmembrane region" description="Helical" evidence="11">
    <location>
        <begin position="241"/>
        <end position="257"/>
    </location>
</feature>
<keyword evidence="10 11" id="KW-0472">Membrane</keyword>
<keyword evidence="5 11" id="KW-0997">Cell inner membrane</keyword>